<dbReference type="HAMAP" id="MF_00376">
    <property type="entry name" value="Dephospho_CoA_kinase"/>
    <property type="match status" value="1"/>
</dbReference>
<dbReference type="InterPro" id="IPR027417">
    <property type="entry name" value="P-loop_NTPase"/>
</dbReference>
<dbReference type="PANTHER" id="PTHR10695:SF46">
    <property type="entry name" value="BIFUNCTIONAL COENZYME A SYNTHASE-RELATED"/>
    <property type="match status" value="1"/>
</dbReference>
<evidence type="ECO:0000313" key="7">
    <source>
        <dbReference type="EMBL" id="MFD1006988.1"/>
    </source>
</evidence>
<comment type="similarity">
    <text evidence="1 5">Belongs to the CoaE family.</text>
</comment>
<comment type="pathway">
    <text evidence="5">Cofactor biosynthesis; coenzyme A biosynthesis; CoA from (R)-pantothenate: step 5/5.</text>
</comment>
<name>A0ABW3KDG2_9GAMM</name>
<evidence type="ECO:0000256" key="5">
    <source>
        <dbReference type="HAMAP-Rule" id="MF_00376"/>
    </source>
</evidence>
<dbReference type="PROSITE" id="PS51219">
    <property type="entry name" value="DPCK"/>
    <property type="match status" value="1"/>
</dbReference>
<keyword evidence="2 5" id="KW-0547">Nucleotide-binding</keyword>
<keyword evidence="4 5" id="KW-0173">Coenzyme A biosynthesis</keyword>
<dbReference type="PANTHER" id="PTHR10695">
    <property type="entry name" value="DEPHOSPHO-COA KINASE-RELATED"/>
    <property type="match status" value="1"/>
</dbReference>
<evidence type="ECO:0000256" key="6">
    <source>
        <dbReference type="NCBIfam" id="TIGR00152"/>
    </source>
</evidence>
<reference evidence="8" key="1">
    <citation type="journal article" date="2019" name="Int. J. Syst. Evol. Microbiol.">
        <title>The Global Catalogue of Microorganisms (GCM) 10K type strain sequencing project: providing services to taxonomists for standard genome sequencing and annotation.</title>
        <authorList>
            <consortium name="The Broad Institute Genomics Platform"/>
            <consortium name="The Broad Institute Genome Sequencing Center for Infectious Disease"/>
            <person name="Wu L."/>
            <person name="Ma J."/>
        </authorList>
    </citation>
    <scope>NUCLEOTIDE SEQUENCE [LARGE SCALE GENOMIC DNA]</scope>
    <source>
        <strain evidence="8">CCUG 60525</strain>
    </source>
</reference>
<sequence length="200" mass="22038">MTYIVGVTGGIGSGKSTIANLFAEQGITIVDADIIAREVVAIGEPVLDAIAAYFGPEVIAEDGSLNRAELRQRIFDSTAHRHWLEALLHPLIRERMVADCQLARSAYCLLVVPLLVENHLTELCNRVLVVDVAPELQIARTVLRDQTNADQVKAIMASQASREQRLSAADDVIDNNTSDRSKLKETITQLHNRYLKLSQP</sequence>
<dbReference type="Pfam" id="PF01121">
    <property type="entry name" value="CoaE"/>
    <property type="match status" value="1"/>
</dbReference>
<evidence type="ECO:0000256" key="1">
    <source>
        <dbReference type="ARBA" id="ARBA00009018"/>
    </source>
</evidence>
<keyword evidence="5 7" id="KW-0808">Transferase</keyword>
<comment type="catalytic activity">
    <reaction evidence="5">
        <text>3'-dephospho-CoA + ATP = ADP + CoA + H(+)</text>
        <dbReference type="Rhea" id="RHEA:18245"/>
        <dbReference type="ChEBI" id="CHEBI:15378"/>
        <dbReference type="ChEBI" id="CHEBI:30616"/>
        <dbReference type="ChEBI" id="CHEBI:57287"/>
        <dbReference type="ChEBI" id="CHEBI:57328"/>
        <dbReference type="ChEBI" id="CHEBI:456216"/>
        <dbReference type="EC" id="2.7.1.24"/>
    </reaction>
</comment>
<dbReference type="Proteomes" id="UP001597048">
    <property type="component" value="Unassembled WGS sequence"/>
</dbReference>
<evidence type="ECO:0000256" key="2">
    <source>
        <dbReference type="ARBA" id="ARBA00022741"/>
    </source>
</evidence>
<comment type="function">
    <text evidence="5">Catalyzes the phosphorylation of the 3'-hydroxyl group of dephosphocoenzyme A to form coenzyme A.</text>
</comment>
<comment type="caution">
    <text evidence="7">The sequence shown here is derived from an EMBL/GenBank/DDBJ whole genome shotgun (WGS) entry which is preliminary data.</text>
</comment>
<comment type="subcellular location">
    <subcellularLocation>
        <location evidence="5">Cytoplasm</location>
    </subcellularLocation>
</comment>
<evidence type="ECO:0000256" key="3">
    <source>
        <dbReference type="ARBA" id="ARBA00022840"/>
    </source>
</evidence>
<keyword evidence="5 7" id="KW-0418">Kinase</keyword>
<feature type="binding site" evidence="5">
    <location>
        <begin position="12"/>
        <end position="17"/>
    </location>
    <ligand>
        <name>ATP</name>
        <dbReference type="ChEBI" id="CHEBI:30616"/>
    </ligand>
</feature>
<dbReference type="InterPro" id="IPR001977">
    <property type="entry name" value="Depp_CoAkinase"/>
</dbReference>
<proteinExistence type="inferred from homology"/>
<dbReference type="Gene3D" id="3.40.50.300">
    <property type="entry name" value="P-loop containing nucleotide triphosphate hydrolases"/>
    <property type="match status" value="1"/>
</dbReference>
<keyword evidence="3 5" id="KW-0067">ATP-binding</keyword>
<dbReference type="EMBL" id="JBHTJS010000004">
    <property type="protein sequence ID" value="MFD1006988.1"/>
    <property type="molecule type" value="Genomic_DNA"/>
</dbReference>
<dbReference type="RefSeq" id="WP_379556911.1">
    <property type="nucleotide sequence ID" value="NZ_JBHTJS010000004.1"/>
</dbReference>
<dbReference type="EC" id="2.7.1.24" evidence="5 6"/>
<dbReference type="GO" id="GO:0004140">
    <property type="term" value="F:dephospho-CoA kinase activity"/>
    <property type="evidence" value="ECO:0007669"/>
    <property type="project" value="UniProtKB-EC"/>
</dbReference>
<dbReference type="CDD" id="cd02022">
    <property type="entry name" value="DPCK"/>
    <property type="match status" value="1"/>
</dbReference>
<protein>
    <recommendedName>
        <fullName evidence="5 6">Dephospho-CoA kinase</fullName>
        <ecNumber evidence="5 6">2.7.1.24</ecNumber>
    </recommendedName>
    <alternativeName>
        <fullName evidence="5">Dephosphocoenzyme A kinase</fullName>
    </alternativeName>
</protein>
<keyword evidence="8" id="KW-1185">Reference proteome</keyword>
<organism evidence="7 8">
    <name type="scientific">Oceanisphaera ostreae</name>
    <dbReference type="NCBI Taxonomy" id="914151"/>
    <lineage>
        <taxon>Bacteria</taxon>
        <taxon>Pseudomonadati</taxon>
        <taxon>Pseudomonadota</taxon>
        <taxon>Gammaproteobacteria</taxon>
        <taxon>Aeromonadales</taxon>
        <taxon>Aeromonadaceae</taxon>
        <taxon>Oceanisphaera</taxon>
    </lineage>
</organism>
<accession>A0ABW3KDG2</accession>
<evidence type="ECO:0000313" key="8">
    <source>
        <dbReference type="Proteomes" id="UP001597048"/>
    </source>
</evidence>
<keyword evidence="5" id="KW-0963">Cytoplasm</keyword>
<gene>
    <name evidence="5 7" type="primary">coaE</name>
    <name evidence="7" type="ORF">ACFQ1C_02290</name>
</gene>
<evidence type="ECO:0000256" key="4">
    <source>
        <dbReference type="ARBA" id="ARBA00022993"/>
    </source>
</evidence>
<dbReference type="SUPFAM" id="SSF52540">
    <property type="entry name" value="P-loop containing nucleoside triphosphate hydrolases"/>
    <property type="match status" value="1"/>
</dbReference>
<dbReference type="NCBIfam" id="TIGR00152">
    <property type="entry name" value="dephospho-CoA kinase"/>
    <property type="match status" value="1"/>
</dbReference>